<organism evidence="4 5">
    <name type="scientific">Natronomonas salsuginis</name>
    <dbReference type="NCBI Taxonomy" id="2217661"/>
    <lineage>
        <taxon>Archaea</taxon>
        <taxon>Methanobacteriati</taxon>
        <taxon>Methanobacteriota</taxon>
        <taxon>Stenosarchaea group</taxon>
        <taxon>Halobacteria</taxon>
        <taxon>Halobacteriales</taxon>
        <taxon>Natronomonadaceae</taxon>
        <taxon>Natronomonas</taxon>
    </lineage>
</organism>
<accession>A0A4V5ZPJ4</accession>
<reference evidence="4 5" key="1">
    <citation type="submission" date="2019-04" db="EMBL/GenBank/DDBJ databases">
        <title>Natronomonas sp. F20-122 a newhaloarchaeon isolated from a saline saltern of Isla Bacuta, Huelva, Spain.</title>
        <authorList>
            <person name="Duran-Viseras A."/>
            <person name="Sanchez-Porro C."/>
            <person name="Ventosa A."/>
        </authorList>
    </citation>
    <scope>NUCLEOTIDE SEQUENCE [LARGE SCALE GENOMIC DNA]</scope>
    <source>
        <strain evidence="4 5">F20-122</strain>
    </source>
</reference>
<dbReference type="InterPro" id="IPR050492">
    <property type="entry name" value="Bact_metal-bind_prot9"/>
</dbReference>
<keyword evidence="5" id="KW-1185">Reference proteome</keyword>
<dbReference type="RefSeq" id="WP_137275233.1">
    <property type="nucleotide sequence ID" value="NZ_QKNX01000001.1"/>
</dbReference>
<evidence type="ECO:0000313" key="5">
    <source>
        <dbReference type="Proteomes" id="UP000308037"/>
    </source>
</evidence>
<keyword evidence="3" id="KW-0732">Signal</keyword>
<gene>
    <name evidence="4" type="ORF">DM868_02280</name>
</gene>
<dbReference type="Gene3D" id="3.40.50.1980">
    <property type="entry name" value="Nitrogenase molybdenum iron protein domain"/>
    <property type="match status" value="2"/>
</dbReference>
<name>A0A4V5ZPJ4_9EURY</name>
<protein>
    <submittedName>
        <fullName evidence="4">Zinc ABC transporter substrate-binding protein</fullName>
    </submittedName>
</protein>
<dbReference type="Proteomes" id="UP000308037">
    <property type="component" value="Unassembled WGS sequence"/>
</dbReference>
<dbReference type="Pfam" id="PF01297">
    <property type="entry name" value="ZnuA"/>
    <property type="match status" value="1"/>
</dbReference>
<dbReference type="PANTHER" id="PTHR42953">
    <property type="entry name" value="HIGH-AFFINITY ZINC UPTAKE SYSTEM PROTEIN ZNUA-RELATED"/>
    <property type="match status" value="1"/>
</dbReference>
<dbReference type="GO" id="GO:0030001">
    <property type="term" value="P:metal ion transport"/>
    <property type="evidence" value="ECO:0007669"/>
    <property type="project" value="InterPro"/>
</dbReference>
<comment type="caution">
    <text evidence="4">The sequence shown here is derived from an EMBL/GenBank/DDBJ whole genome shotgun (WGS) entry which is preliminary data.</text>
</comment>
<dbReference type="GO" id="GO:0046872">
    <property type="term" value="F:metal ion binding"/>
    <property type="evidence" value="ECO:0007669"/>
    <property type="project" value="InterPro"/>
</dbReference>
<dbReference type="PANTHER" id="PTHR42953:SF3">
    <property type="entry name" value="HIGH-AFFINITY ZINC UPTAKE SYSTEM PROTEIN ZNUA"/>
    <property type="match status" value="1"/>
</dbReference>
<evidence type="ECO:0000256" key="2">
    <source>
        <dbReference type="ARBA" id="ARBA00022448"/>
    </source>
</evidence>
<dbReference type="EMBL" id="QKNX01000001">
    <property type="protein sequence ID" value="TKR27933.1"/>
    <property type="molecule type" value="Genomic_DNA"/>
</dbReference>
<dbReference type="OrthoDB" id="50488at2157"/>
<sequence length="345" mass="37551">MKTEPTGSRSLSRRQFALASAGGLAFGLAGCVGSVSSGNGNDGSDGDITVVASFFTFYDFARKVADGTPVTVKNLVPTGLHGHGWEPDPSITRAIIDADAFVNVGPGFQPWADRAIQTVRDDGADTHMINVREGINLLDLADTVGEDEAVESGKDPHFWLDPGLAKQSVDNIADGLAEIAPAHESAFTENADAVNAELDAIDAEWEAIFGAAERDVVFLAAHNAFEYVGKRYEATIQPLVTNLAANDDVRPADMRRAQDTIEAHDIRYIGAAVFEPRRPARQLRDQTDVEAYYPVTPYAGTTQTWVDRGWGYFEIAREINMPTFEIVLDAAEPDPDFDAEWRNFE</sequence>
<dbReference type="PROSITE" id="PS51257">
    <property type="entry name" value="PROKAR_LIPOPROTEIN"/>
    <property type="match status" value="1"/>
</dbReference>
<dbReference type="SUPFAM" id="SSF53807">
    <property type="entry name" value="Helical backbone' metal receptor"/>
    <property type="match status" value="1"/>
</dbReference>
<keyword evidence="2" id="KW-0813">Transport</keyword>
<evidence type="ECO:0000313" key="4">
    <source>
        <dbReference type="EMBL" id="TKR27933.1"/>
    </source>
</evidence>
<evidence type="ECO:0000256" key="1">
    <source>
        <dbReference type="ARBA" id="ARBA00011028"/>
    </source>
</evidence>
<dbReference type="AlphaFoldDB" id="A0A4V5ZPJ4"/>
<comment type="similarity">
    <text evidence="1">Belongs to the bacterial solute-binding protein 9 family.</text>
</comment>
<dbReference type="InterPro" id="IPR006127">
    <property type="entry name" value="ZnuA-like"/>
</dbReference>
<evidence type="ECO:0000256" key="3">
    <source>
        <dbReference type="ARBA" id="ARBA00022729"/>
    </source>
</evidence>
<proteinExistence type="inferred from homology"/>